<dbReference type="Pfam" id="PF13905">
    <property type="entry name" value="Thioredoxin_8"/>
    <property type="match status" value="2"/>
</dbReference>
<dbReference type="PANTHER" id="PTHR46472">
    <property type="entry name" value="NUCLEOREDOXIN"/>
    <property type="match status" value="1"/>
</dbReference>
<name>A0A7S3B8P5_9VIRI</name>
<dbReference type="GO" id="GO:0004791">
    <property type="term" value="F:thioredoxin-disulfide reductase (NADPH) activity"/>
    <property type="evidence" value="ECO:0007669"/>
    <property type="project" value="InterPro"/>
</dbReference>
<feature type="compositionally biased region" description="Low complexity" evidence="1">
    <location>
        <begin position="80"/>
        <end position="90"/>
    </location>
</feature>
<dbReference type="PROSITE" id="PS51352">
    <property type="entry name" value="THIOREDOXIN_2"/>
    <property type="match status" value="2"/>
</dbReference>
<dbReference type="InterPro" id="IPR036249">
    <property type="entry name" value="Thioredoxin-like_sf"/>
</dbReference>
<proteinExistence type="predicted"/>
<dbReference type="GO" id="GO:0031397">
    <property type="term" value="P:negative regulation of protein ubiquitination"/>
    <property type="evidence" value="ECO:0007669"/>
    <property type="project" value="TreeGrafter"/>
</dbReference>
<dbReference type="InterPro" id="IPR045870">
    <property type="entry name" value="TryX_NRX_thioredoxin_dom"/>
</dbReference>
<dbReference type="InterPro" id="IPR012336">
    <property type="entry name" value="Thioredoxin-like_fold"/>
</dbReference>
<dbReference type="Gene3D" id="3.40.30.10">
    <property type="entry name" value="Glutaredoxin"/>
    <property type="match status" value="2"/>
</dbReference>
<dbReference type="PROSITE" id="PS00194">
    <property type="entry name" value="THIOREDOXIN_1"/>
    <property type="match status" value="1"/>
</dbReference>
<sequence length="530" mass="57170">MAGTQSPVCVCVCARRRRARGRRGPTWQLLGSCSLASRKLPPPSFRPDLHFMWRGVLCRHSTCSAQPPSTAPTIPTGPLSTPAPSTRTRTSTAASMSAASLLGDTLLTKAGETSTANALRGAKHVALYFSAHWCPPCRGFTPELVSVYTEVKEKHGDAFQLVFVSSDQDEEAFSEYYGEMPWLALPFSERERKGALSSKFGVRGIPSLIVLEAETGKVIGKDCRSAVSQDGAAGFPWADPTVKGALAEYEAKGGKLRRCAGAGDKAGEETTATELVASGKHLLLYFSAAWCGPCKAFTPRLAEYYNKAVADGVPLEVVFVSSDRSAEAQDEYAKSMPWLEIPDCAGANKSLESALSRAIGVDGIPTLAALRPDDELSVLTDDGRTYVMKDRAFPAEWVLPLVPECEDAVESLHRSTCLLVMEEEAPEKQDASMAALEEVAREAKDKGDDKFSFMVATETSQITVRIRELAKLPARPKVGQSAALLLNIQEDRIFKLPSTWEATADSVRTVVSAFTDNKLEQLGEVVALAA</sequence>
<reference evidence="3" key="1">
    <citation type="submission" date="2021-01" db="EMBL/GenBank/DDBJ databases">
        <authorList>
            <person name="Corre E."/>
            <person name="Pelletier E."/>
            <person name="Niang G."/>
            <person name="Scheremetjew M."/>
            <person name="Finn R."/>
            <person name="Kale V."/>
            <person name="Holt S."/>
            <person name="Cochrane G."/>
            <person name="Meng A."/>
            <person name="Brown T."/>
            <person name="Cohen L."/>
        </authorList>
    </citation>
    <scope>NUCLEOTIDE SEQUENCE</scope>
    <source>
        <strain evidence="3">RCC927</strain>
    </source>
</reference>
<organism evidence="3">
    <name type="scientific">Prasinoderma singulare</name>
    <dbReference type="NCBI Taxonomy" id="676789"/>
    <lineage>
        <taxon>Eukaryota</taxon>
        <taxon>Viridiplantae</taxon>
        <taxon>Prasinodermophyta</taxon>
        <taxon>Prasinodermophyceae</taxon>
        <taxon>Prasinodermales</taxon>
        <taxon>Prasinodermaceae</taxon>
        <taxon>Prasinoderma</taxon>
    </lineage>
</organism>
<dbReference type="AlphaFoldDB" id="A0A7S3B8P5"/>
<protein>
    <recommendedName>
        <fullName evidence="2">Thioredoxin domain-containing protein</fullName>
    </recommendedName>
</protein>
<feature type="domain" description="Thioredoxin" evidence="2">
    <location>
        <begin position="77"/>
        <end position="251"/>
    </location>
</feature>
<feature type="compositionally biased region" description="Polar residues" evidence="1">
    <location>
        <begin position="64"/>
        <end position="73"/>
    </location>
</feature>
<dbReference type="EMBL" id="HBHY01003055">
    <property type="protein sequence ID" value="CAE0128339.1"/>
    <property type="molecule type" value="Transcribed_RNA"/>
</dbReference>
<evidence type="ECO:0000259" key="2">
    <source>
        <dbReference type="PROSITE" id="PS51352"/>
    </source>
</evidence>
<accession>A0A7S3B8P5</accession>
<dbReference type="CDD" id="cd03009">
    <property type="entry name" value="TryX_like_TryX_NRX"/>
    <property type="match status" value="1"/>
</dbReference>
<feature type="region of interest" description="Disordered" evidence="1">
    <location>
        <begin position="64"/>
        <end position="90"/>
    </location>
</feature>
<dbReference type="PANTHER" id="PTHR46472:SF1">
    <property type="entry name" value="NUCLEOREDOXIN"/>
    <property type="match status" value="1"/>
</dbReference>
<dbReference type="SUPFAM" id="SSF52833">
    <property type="entry name" value="Thioredoxin-like"/>
    <property type="match status" value="2"/>
</dbReference>
<dbReference type="InterPro" id="IPR017937">
    <property type="entry name" value="Thioredoxin_CS"/>
</dbReference>
<gene>
    <name evidence="3" type="ORF">PSIN1315_LOCUS1971</name>
</gene>
<feature type="domain" description="Thioredoxin" evidence="2">
    <location>
        <begin position="260"/>
        <end position="414"/>
    </location>
</feature>
<dbReference type="GO" id="GO:0030178">
    <property type="term" value="P:negative regulation of Wnt signaling pathway"/>
    <property type="evidence" value="ECO:0007669"/>
    <property type="project" value="TreeGrafter"/>
</dbReference>
<evidence type="ECO:0000256" key="1">
    <source>
        <dbReference type="SAM" id="MobiDB-lite"/>
    </source>
</evidence>
<dbReference type="GO" id="GO:0005634">
    <property type="term" value="C:nucleus"/>
    <property type="evidence" value="ECO:0007669"/>
    <property type="project" value="TreeGrafter"/>
</dbReference>
<evidence type="ECO:0000313" key="3">
    <source>
        <dbReference type="EMBL" id="CAE0128339.1"/>
    </source>
</evidence>
<dbReference type="InterPro" id="IPR013766">
    <property type="entry name" value="Thioredoxin_domain"/>
</dbReference>